<name>A0AAV4JP05_9GAST</name>
<evidence type="ECO:0000313" key="2">
    <source>
        <dbReference type="EMBL" id="GFS24527.1"/>
    </source>
</evidence>
<dbReference type="PROSITE" id="PS50878">
    <property type="entry name" value="RT_POL"/>
    <property type="match status" value="1"/>
</dbReference>
<dbReference type="SUPFAM" id="SSF56672">
    <property type="entry name" value="DNA/RNA polymerases"/>
    <property type="match status" value="1"/>
</dbReference>
<keyword evidence="2" id="KW-0548">Nucleotidyltransferase</keyword>
<keyword evidence="2" id="KW-0695">RNA-directed DNA polymerase</keyword>
<dbReference type="AlphaFoldDB" id="A0AAV4JP05"/>
<dbReference type="CDD" id="cd01650">
    <property type="entry name" value="RT_nLTR_like"/>
    <property type="match status" value="1"/>
</dbReference>
<accession>A0AAV4JP05</accession>
<evidence type="ECO:0000259" key="1">
    <source>
        <dbReference type="PROSITE" id="PS50878"/>
    </source>
</evidence>
<protein>
    <submittedName>
        <fullName evidence="2">Reverse transcriptase</fullName>
    </submittedName>
</protein>
<dbReference type="InterPro" id="IPR000477">
    <property type="entry name" value="RT_dom"/>
</dbReference>
<comment type="caution">
    <text evidence="2">The sequence shown here is derived from an EMBL/GenBank/DDBJ whole genome shotgun (WGS) entry which is preliminary data.</text>
</comment>
<dbReference type="Proteomes" id="UP000762676">
    <property type="component" value="Unassembled WGS sequence"/>
</dbReference>
<dbReference type="Pfam" id="PF00078">
    <property type="entry name" value="RVT_1"/>
    <property type="match status" value="1"/>
</dbReference>
<dbReference type="PANTHER" id="PTHR19446">
    <property type="entry name" value="REVERSE TRANSCRIPTASES"/>
    <property type="match status" value="1"/>
</dbReference>
<dbReference type="InterPro" id="IPR043502">
    <property type="entry name" value="DNA/RNA_pol_sf"/>
</dbReference>
<dbReference type="EMBL" id="BMAT01013996">
    <property type="protein sequence ID" value="GFS24527.1"/>
    <property type="molecule type" value="Genomic_DNA"/>
</dbReference>
<keyword evidence="2" id="KW-0808">Transferase</keyword>
<proteinExistence type="predicted"/>
<dbReference type="GO" id="GO:0003964">
    <property type="term" value="F:RNA-directed DNA polymerase activity"/>
    <property type="evidence" value="ECO:0007669"/>
    <property type="project" value="UniProtKB-KW"/>
</dbReference>
<organism evidence="2 3">
    <name type="scientific">Elysia marginata</name>
    <dbReference type="NCBI Taxonomy" id="1093978"/>
    <lineage>
        <taxon>Eukaryota</taxon>
        <taxon>Metazoa</taxon>
        <taxon>Spiralia</taxon>
        <taxon>Lophotrochozoa</taxon>
        <taxon>Mollusca</taxon>
        <taxon>Gastropoda</taxon>
        <taxon>Heterobranchia</taxon>
        <taxon>Euthyneura</taxon>
        <taxon>Panpulmonata</taxon>
        <taxon>Sacoglossa</taxon>
        <taxon>Placobranchoidea</taxon>
        <taxon>Plakobranchidae</taxon>
        <taxon>Elysia</taxon>
    </lineage>
</organism>
<sequence length="221" mass="25065">MINQCPPIFKEKILDLFNKIWTTGNIRKQFKHAIIIPTHKPGKDPKDPASYRPISLTSHLGKTLESIINKRLNYYLETKQLINKNQAGFRKNRQTIDQIIALDNAIKTARANNKAACAILLDLEKAYDTMWQDGLLKNLKKMNIKGKMYNYIMNFGQDTTFQVRVGGSLSSTQKQENGTPQGAVISPTLFNIAINDLNSKITDHNTQLSQCSLEDLEQNQT</sequence>
<evidence type="ECO:0000313" key="3">
    <source>
        <dbReference type="Proteomes" id="UP000762676"/>
    </source>
</evidence>
<keyword evidence="3" id="KW-1185">Reference proteome</keyword>
<reference evidence="2 3" key="1">
    <citation type="journal article" date="2021" name="Elife">
        <title>Chloroplast acquisition without the gene transfer in kleptoplastic sea slugs, Plakobranchus ocellatus.</title>
        <authorList>
            <person name="Maeda T."/>
            <person name="Takahashi S."/>
            <person name="Yoshida T."/>
            <person name="Shimamura S."/>
            <person name="Takaki Y."/>
            <person name="Nagai Y."/>
            <person name="Toyoda A."/>
            <person name="Suzuki Y."/>
            <person name="Arimoto A."/>
            <person name="Ishii H."/>
            <person name="Satoh N."/>
            <person name="Nishiyama T."/>
            <person name="Hasebe M."/>
            <person name="Maruyama T."/>
            <person name="Minagawa J."/>
            <person name="Obokata J."/>
            <person name="Shigenobu S."/>
        </authorList>
    </citation>
    <scope>NUCLEOTIDE SEQUENCE [LARGE SCALE GENOMIC DNA]</scope>
</reference>
<feature type="domain" description="Reverse transcriptase" evidence="1">
    <location>
        <begin position="19"/>
        <end position="221"/>
    </location>
</feature>
<gene>
    <name evidence="2" type="ORF">ElyMa_007005400</name>
</gene>